<accession>A0A3M0JTN8</accession>
<protein>
    <submittedName>
        <fullName evidence="1">Uncharacterized protein</fullName>
    </submittedName>
</protein>
<dbReference type="OrthoDB" id="9400281at2759"/>
<reference evidence="1 2" key="1">
    <citation type="submission" date="2018-07" db="EMBL/GenBank/DDBJ databases">
        <title>A high quality draft genome assembly of the barn swallow (H. rustica rustica).</title>
        <authorList>
            <person name="Formenti G."/>
            <person name="Chiara M."/>
            <person name="Poveda L."/>
            <person name="Francoijs K.-J."/>
            <person name="Bonisoli-Alquati A."/>
            <person name="Canova L."/>
            <person name="Gianfranceschi L."/>
            <person name="Horner D.S."/>
            <person name="Saino N."/>
        </authorList>
    </citation>
    <scope>NUCLEOTIDE SEQUENCE [LARGE SCALE GENOMIC DNA]</scope>
    <source>
        <strain evidence="1">Chelidonia</strain>
        <tissue evidence="1">Blood</tissue>
    </source>
</reference>
<comment type="caution">
    <text evidence="1">The sequence shown here is derived from an EMBL/GenBank/DDBJ whole genome shotgun (WGS) entry which is preliminary data.</text>
</comment>
<gene>
    <name evidence="1" type="ORF">DUI87_19235</name>
</gene>
<evidence type="ECO:0000313" key="1">
    <source>
        <dbReference type="EMBL" id="RMC04413.1"/>
    </source>
</evidence>
<name>A0A3M0JTN8_HIRRU</name>
<organism evidence="1 2">
    <name type="scientific">Hirundo rustica rustica</name>
    <dbReference type="NCBI Taxonomy" id="333673"/>
    <lineage>
        <taxon>Eukaryota</taxon>
        <taxon>Metazoa</taxon>
        <taxon>Chordata</taxon>
        <taxon>Craniata</taxon>
        <taxon>Vertebrata</taxon>
        <taxon>Euteleostomi</taxon>
        <taxon>Archelosauria</taxon>
        <taxon>Archosauria</taxon>
        <taxon>Dinosauria</taxon>
        <taxon>Saurischia</taxon>
        <taxon>Theropoda</taxon>
        <taxon>Coelurosauria</taxon>
        <taxon>Aves</taxon>
        <taxon>Neognathae</taxon>
        <taxon>Neoaves</taxon>
        <taxon>Telluraves</taxon>
        <taxon>Australaves</taxon>
        <taxon>Passeriformes</taxon>
        <taxon>Sylvioidea</taxon>
        <taxon>Hirundinidae</taxon>
        <taxon>Hirundo</taxon>
    </lineage>
</organism>
<dbReference type="EMBL" id="QRBI01000126">
    <property type="protein sequence ID" value="RMC04413.1"/>
    <property type="molecule type" value="Genomic_DNA"/>
</dbReference>
<dbReference type="AlphaFoldDB" id="A0A3M0JTN8"/>
<sequence length="195" mass="21692">MHYNTPTFQQIDICSQLGVICKFTDGGLNPLIQIISKDIKQDWPQQRSLRDTTSDWPQTGCSTVHHHSLGLAIQPFLNPEKSAPVKAVGCQLLQEYALEDSVKGLAEVQVDNIHSLPCIHQADHLVIKGDQKKNKHQDYYTKFGNQNLANVKPLHVANKLRNYESMVNGPMHAHVSAVIKCQVFSASSLKTIEAG</sequence>
<dbReference type="Proteomes" id="UP000269221">
    <property type="component" value="Unassembled WGS sequence"/>
</dbReference>
<evidence type="ECO:0000313" key="2">
    <source>
        <dbReference type="Proteomes" id="UP000269221"/>
    </source>
</evidence>
<keyword evidence="2" id="KW-1185">Reference proteome</keyword>
<proteinExistence type="predicted"/>